<dbReference type="EMBL" id="BAAAON010000001">
    <property type="protein sequence ID" value="GAA2173822.1"/>
    <property type="molecule type" value="Genomic_DNA"/>
</dbReference>
<keyword evidence="3" id="KW-1185">Reference proteome</keyword>
<dbReference type="Proteomes" id="UP001500974">
    <property type="component" value="Unassembled WGS sequence"/>
</dbReference>
<sequence>MYNLYMTTDMTVSQGRAALSAVTARAEFGGETTYLTKHGHRAAAVVPAASAELLEQLEDLIDARSVEIALANLDSGKDERVPFIRRSGANPA</sequence>
<evidence type="ECO:0000256" key="1">
    <source>
        <dbReference type="ARBA" id="ARBA00009981"/>
    </source>
</evidence>
<name>A0ABP5MGX0_9MICC</name>
<dbReference type="SUPFAM" id="SSF143120">
    <property type="entry name" value="YefM-like"/>
    <property type="match status" value="1"/>
</dbReference>
<proteinExistence type="inferred from homology"/>
<evidence type="ECO:0000313" key="3">
    <source>
        <dbReference type="Proteomes" id="UP001500974"/>
    </source>
</evidence>
<evidence type="ECO:0000313" key="2">
    <source>
        <dbReference type="EMBL" id="GAA2173822.1"/>
    </source>
</evidence>
<reference evidence="3" key="1">
    <citation type="journal article" date="2019" name="Int. J. Syst. Evol. Microbiol.">
        <title>The Global Catalogue of Microorganisms (GCM) 10K type strain sequencing project: providing services to taxonomists for standard genome sequencing and annotation.</title>
        <authorList>
            <consortium name="The Broad Institute Genomics Platform"/>
            <consortium name="The Broad Institute Genome Sequencing Center for Infectious Disease"/>
            <person name="Wu L."/>
            <person name="Ma J."/>
        </authorList>
    </citation>
    <scope>NUCLEOTIDE SEQUENCE [LARGE SCALE GENOMIC DNA]</scope>
    <source>
        <strain evidence="3">JCM 14917</strain>
    </source>
</reference>
<accession>A0ABP5MGX0</accession>
<comment type="caution">
    <text evidence="2">The sequence shown here is derived from an EMBL/GenBank/DDBJ whole genome shotgun (WGS) entry which is preliminary data.</text>
</comment>
<dbReference type="InterPro" id="IPR036165">
    <property type="entry name" value="YefM-like_sf"/>
</dbReference>
<protein>
    <recommendedName>
        <fullName evidence="4">Antitoxin</fullName>
    </recommendedName>
</protein>
<comment type="similarity">
    <text evidence="1">Belongs to the phD/YefM antitoxin family.</text>
</comment>
<organism evidence="2 3">
    <name type="scientific">Arthrobacter parietis</name>
    <dbReference type="NCBI Taxonomy" id="271434"/>
    <lineage>
        <taxon>Bacteria</taxon>
        <taxon>Bacillati</taxon>
        <taxon>Actinomycetota</taxon>
        <taxon>Actinomycetes</taxon>
        <taxon>Micrococcales</taxon>
        <taxon>Micrococcaceae</taxon>
        <taxon>Arthrobacter</taxon>
    </lineage>
</organism>
<gene>
    <name evidence="2" type="ORF">GCM10009784_09680</name>
</gene>
<evidence type="ECO:0008006" key="4">
    <source>
        <dbReference type="Google" id="ProtNLM"/>
    </source>
</evidence>